<dbReference type="PROSITE" id="PS51750">
    <property type="entry name" value="BRO_N"/>
    <property type="match status" value="1"/>
</dbReference>
<gene>
    <name evidence="3" type="ORF">M5X09_17170</name>
</gene>
<evidence type="ECO:0000256" key="1">
    <source>
        <dbReference type="SAM" id="Coils"/>
    </source>
</evidence>
<evidence type="ECO:0000313" key="3">
    <source>
        <dbReference type="EMBL" id="MCY9521376.1"/>
    </source>
</evidence>
<organism evidence="3 4">
    <name type="scientific">Paenibacillus apiarius</name>
    <dbReference type="NCBI Taxonomy" id="46240"/>
    <lineage>
        <taxon>Bacteria</taxon>
        <taxon>Bacillati</taxon>
        <taxon>Bacillota</taxon>
        <taxon>Bacilli</taxon>
        <taxon>Bacillales</taxon>
        <taxon>Paenibacillaceae</taxon>
        <taxon>Paenibacillus</taxon>
    </lineage>
</organism>
<dbReference type="InterPro" id="IPR005039">
    <property type="entry name" value="Ant_C"/>
</dbReference>
<protein>
    <submittedName>
        <fullName evidence="3">Phage antirepressor KilAC domain-containing protein</fullName>
    </submittedName>
</protein>
<evidence type="ECO:0000259" key="2">
    <source>
        <dbReference type="PROSITE" id="PS51750"/>
    </source>
</evidence>
<proteinExistence type="predicted"/>
<accession>A0ABT4DVJ6</accession>
<evidence type="ECO:0000313" key="4">
    <source>
        <dbReference type="Proteomes" id="UP001207626"/>
    </source>
</evidence>
<keyword evidence="4" id="KW-1185">Reference proteome</keyword>
<dbReference type="EMBL" id="JAMDLW010000023">
    <property type="protein sequence ID" value="MCY9521376.1"/>
    <property type="molecule type" value="Genomic_DNA"/>
</dbReference>
<dbReference type="SMART" id="SM01040">
    <property type="entry name" value="Bro-N"/>
    <property type="match status" value="1"/>
</dbReference>
<dbReference type="InterPro" id="IPR003497">
    <property type="entry name" value="BRO_N_domain"/>
</dbReference>
<name>A0ABT4DVJ6_9BACL</name>
<feature type="coiled-coil region" evidence="1">
    <location>
        <begin position="139"/>
        <end position="166"/>
    </location>
</feature>
<dbReference type="Pfam" id="PF03374">
    <property type="entry name" value="ANT"/>
    <property type="match status" value="1"/>
</dbReference>
<sequence>MDNHSMVLFEGKEISFLLPDDVSFDFKGDFLIKAKDVADVLEYRGGSATSEVLKFCKDNHIYHVKNSDMANRHIRKLHNTGEKFISNLSLNRVLGQSGQPKAEKFQDWLYEDLLPSVQRHGIYATDNVISQIISDPKFGIQLLTNLQQEREARKRAEEEKRVHQQTIEEQKPLVTFAEICLQSNDSIKVGALAHSLTSHGIKIGQNKLYEKLREWKLICRGTTEPTQRAVEQGLFEVVTGVKQKPSGEPFTWRTPYVTVKGQIYVAERLKRAAAGI</sequence>
<dbReference type="Proteomes" id="UP001207626">
    <property type="component" value="Unassembled WGS sequence"/>
</dbReference>
<keyword evidence="1" id="KW-0175">Coiled coil</keyword>
<dbReference type="Pfam" id="PF02498">
    <property type="entry name" value="Bro-N"/>
    <property type="match status" value="1"/>
</dbReference>
<reference evidence="3 4" key="1">
    <citation type="submission" date="2022-05" db="EMBL/GenBank/DDBJ databases">
        <title>Genome Sequencing of Bee-Associated Microbes.</title>
        <authorList>
            <person name="Dunlap C."/>
        </authorList>
    </citation>
    <scope>NUCLEOTIDE SEQUENCE [LARGE SCALE GENOMIC DNA]</scope>
    <source>
        <strain evidence="3 4">NRRL NRS-1438</strain>
    </source>
</reference>
<feature type="domain" description="Bro-N" evidence="2">
    <location>
        <begin position="15"/>
        <end position="121"/>
    </location>
</feature>
<comment type="caution">
    <text evidence="3">The sequence shown here is derived from an EMBL/GenBank/DDBJ whole genome shotgun (WGS) entry which is preliminary data.</text>
</comment>
<dbReference type="RefSeq" id="WP_268601415.1">
    <property type="nucleotide sequence ID" value="NZ_JAMDLV010000006.1"/>
</dbReference>